<sequence>MEKAWRPVLLVYNLLLLFLAGVVVAAAMGRAEPLTFINQALSTPQNRVIVGTIAIVIMAIALVMLVSGLKYENKPDSIIVDSSLAGQVSITVPAIKVIIMKAVKKVDGVKEIKPAVSTGNDGLVVYLHTAINPDYNVPEMSKSLQQTVKEYLEDIGGLQVSQVKVLVDDFSTSNKAVNR</sequence>
<dbReference type="AlphaFoldDB" id="A0A354YYU6"/>
<evidence type="ECO:0000313" key="2">
    <source>
        <dbReference type="EMBL" id="HBK53402.1"/>
    </source>
</evidence>
<accession>A0A354YYU6</accession>
<gene>
    <name evidence="2" type="primary">amaP</name>
    <name evidence="2" type="ORF">DDZ44_05665</name>
</gene>
<keyword evidence="1" id="KW-1133">Transmembrane helix</keyword>
<dbReference type="Proteomes" id="UP000263273">
    <property type="component" value="Unassembled WGS sequence"/>
</dbReference>
<keyword evidence="1" id="KW-0812">Transmembrane</keyword>
<evidence type="ECO:0000313" key="3">
    <source>
        <dbReference type="Proteomes" id="UP000263273"/>
    </source>
</evidence>
<dbReference type="RefSeq" id="WP_061214790.1">
    <property type="nucleotide sequence ID" value="NZ_DCDX01000015.1"/>
</dbReference>
<name>A0A354YYU6_9FIRM</name>
<reference evidence="2 3" key="1">
    <citation type="journal article" date="2018" name="Nat. Biotechnol.">
        <title>A standardized bacterial taxonomy based on genome phylogeny substantially revises the tree of life.</title>
        <authorList>
            <person name="Parks D.H."/>
            <person name="Chuvochina M."/>
            <person name="Waite D.W."/>
            <person name="Rinke C."/>
            <person name="Skarshewski A."/>
            <person name="Chaumeil P.A."/>
            <person name="Hugenholtz P."/>
        </authorList>
    </citation>
    <scope>NUCLEOTIDE SEQUENCE [LARGE SCALE GENOMIC DNA]</scope>
    <source>
        <strain evidence="2">UBA10948</strain>
    </source>
</reference>
<keyword evidence="1" id="KW-0472">Membrane</keyword>
<organism evidence="2 3">
    <name type="scientific">Syntrophomonas wolfei</name>
    <dbReference type="NCBI Taxonomy" id="863"/>
    <lineage>
        <taxon>Bacteria</taxon>
        <taxon>Bacillati</taxon>
        <taxon>Bacillota</taxon>
        <taxon>Clostridia</taxon>
        <taxon>Eubacteriales</taxon>
        <taxon>Syntrophomonadaceae</taxon>
        <taxon>Syntrophomonas</taxon>
    </lineage>
</organism>
<proteinExistence type="predicted"/>
<evidence type="ECO:0000256" key="1">
    <source>
        <dbReference type="SAM" id="Phobius"/>
    </source>
</evidence>
<dbReference type="EMBL" id="DNZF01000123">
    <property type="protein sequence ID" value="HBK53402.1"/>
    <property type="molecule type" value="Genomic_DNA"/>
</dbReference>
<dbReference type="STRING" id="378794.GCA_001570625_02367"/>
<comment type="caution">
    <text evidence="2">The sequence shown here is derived from an EMBL/GenBank/DDBJ whole genome shotgun (WGS) entry which is preliminary data.</text>
</comment>
<protein>
    <submittedName>
        <fullName evidence="2">Alkaline shock response membrane anchor protein AmaP</fullName>
    </submittedName>
</protein>
<feature type="transmembrane region" description="Helical" evidence="1">
    <location>
        <begin position="49"/>
        <end position="69"/>
    </location>
</feature>
<dbReference type="NCBIfam" id="NF033218">
    <property type="entry name" value="anchor_AmaP"/>
    <property type="match status" value="1"/>
</dbReference>